<name>A0ABX7T9M7_9GAMM</name>
<dbReference type="EMBL" id="CP071770">
    <property type="protein sequence ID" value="QTD60636.1"/>
    <property type="molecule type" value="Genomic_DNA"/>
</dbReference>
<accession>A0ABX7T9M7</accession>
<dbReference type="GeneID" id="64223263"/>
<evidence type="ECO:0000313" key="1">
    <source>
        <dbReference type="EMBL" id="QTD60636.1"/>
    </source>
</evidence>
<dbReference type="RefSeq" id="WP_180158701.1">
    <property type="nucleotide sequence ID" value="NZ_CP071766.1"/>
</dbReference>
<organism evidence="1 2">
    <name type="scientific">Acinetobacter towneri</name>
    <dbReference type="NCBI Taxonomy" id="202956"/>
    <lineage>
        <taxon>Bacteria</taxon>
        <taxon>Pseudomonadati</taxon>
        <taxon>Pseudomonadota</taxon>
        <taxon>Gammaproteobacteria</taxon>
        <taxon>Moraxellales</taxon>
        <taxon>Moraxellaceae</taxon>
        <taxon>Acinetobacter</taxon>
    </lineage>
</organism>
<dbReference type="Proteomes" id="UP000663954">
    <property type="component" value="Chromosome"/>
</dbReference>
<proteinExistence type="predicted"/>
<reference evidence="1 2" key="1">
    <citation type="journal article" date="2020" name="Front. Cell. Infect. Microbiol.">
        <title>Characterization of Three Porcine Acinetobacter towneri Strains Co-Harboring tet(X3) and bla OXA-58.</title>
        <authorList>
            <person name="Ma J."/>
            <person name="Wang J."/>
            <person name="Feng J."/>
            <person name="Liu Y."/>
            <person name="Yang B."/>
            <person name="Li R."/>
            <person name="Bai L."/>
            <person name="He T."/>
            <person name="Wang X."/>
            <person name="Yang Z."/>
        </authorList>
    </citation>
    <scope>NUCLEOTIDE SEQUENCE [LARGE SCALE GENOMIC DNA]</scope>
    <source>
        <strain evidence="1 2">GX5</strain>
    </source>
</reference>
<protein>
    <submittedName>
        <fullName evidence="1">Uncharacterized protein</fullName>
    </submittedName>
</protein>
<gene>
    <name evidence="1" type="ORF">J4G45_07240</name>
</gene>
<sequence>MSTYQELNLAHPEHLWHLVYLTPYGSDPSPMSISSKDWEKWKNQQSTALAYTDLSDWLTHTSSLSLNPKVKNFLDAFHAYINNKFIGLNDMSEHEIIEKIINKNDDFHLIFEKIYRHSVQIKYELNKKIAKLKEYFHVDNKKIKVLMNVYAKKDPSMLLCCLYFDFKIKELKAFIDINAYHHGYEVTLAERTYNLNQTVLLQEILHLLGYESLPLTSNNRVLVFSYSKDVDQHQIYEDVDKLINDLIEYHLSTIN</sequence>
<keyword evidence="2" id="KW-1185">Reference proteome</keyword>
<evidence type="ECO:0000313" key="2">
    <source>
        <dbReference type="Proteomes" id="UP000663954"/>
    </source>
</evidence>